<accession>A0AAN8UBG8</accession>
<gene>
    <name evidence="1" type="ORF">RDI58_000730</name>
</gene>
<proteinExistence type="predicted"/>
<sequence length="36" mass="4101">MCIGFWTVSTLMNKKYDGGYLYTINDSSGVYLSFPK</sequence>
<reference evidence="1 2" key="1">
    <citation type="submission" date="2024-02" db="EMBL/GenBank/DDBJ databases">
        <title>de novo genome assembly of Solanum bulbocastanum strain 11H21.</title>
        <authorList>
            <person name="Hosaka A.J."/>
        </authorList>
    </citation>
    <scope>NUCLEOTIDE SEQUENCE [LARGE SCALE GENOMIC DNA]</scope>
    <source>
        <tissue evidence="1">Young leaves</tissue>
    </source>
</reference>
<comment type="caution">
    <text evidence="1">The sequence shown here is derived from an EMBL/GenBank/DDBJ whole genome shotgun (WGS) entry which is preliminary data.</text>
</comment>
<protein>
    <submittedName>
        <fullName evidence="1">Uncharacterized protein</fullName>
    </submittedName>
</protein>
<dbReference type="AlphaFoldDB" id="A0AAN8UBG8"/>
<dbReference type="EMBL" id="JBANQN010000001">
    <property type="protein sequence ID" value="KAK6802946.1"/>
    <property type="molecule type" value="Genomic_DNA"/>
</dbReference>
<name>A0AAN8UBG8_SOLBU</name>
<organism evidence="1 2">
    <name type="scientific">Solanum bulbocastanum</name>
    <name type="common">Wild potato</name>
    <dbReference type="NCBI Taxonomy" id="147425"/>
    <lineage>
        <taxon>Eukaryota</taxon>
        <taxon>Viridiplantae</taxon>
        <taxon>Streptophyta</taxon>
        <taxon>Embryophyta</taxon>
        <taxon>Tracheophyta</taxon>
        <taxon>Spermatophyta</taxon>
        <taxon>Magnoliopsida</taxon>
        <taxon>eudicotyledons</taxon>
        <taxon>Gunneridae</taxon>
        <taxon>Pentapetalae</taxon>
        <taxon>asterids</taxon>
        <taxon>lamiids</taxon>
        <taxon>Solanales</taxon>
        <taxon>Solanaceae</taxon>
        <taxon>Solanoideae</taxon>
        <taxon>Solaneae</taxon>
        <taxon>Solanum</taxon>
    </lineage>
</organism>
<keyword evidence="2" id="KW-1185">Reference proteome</keyword>
<evidence type="ECO:0000313" key="2">
    <source>
        <dbReference type="Proteomes" id="UP001371456"/>
    </source>
</evidence>
<evidence type="ECO:0000313" key="1">
    <source>
        <dbReference type="EMBL" id="KAK6802946.1"/>
    </source>
</evidence>
<dbReference type="Proteomes" id="UP001371456">
    <property type="component" value="Unassembled WGS sequence"/>
</dbReference>